<dbReference type="EMBL" id="CAJNNW010006116">
    <property type="protein sequence ID" value="CAE8648020.1"/>
    <property type="molecule type" value="Genomic_DNA"/>
</dbReference>
<protein>
    <recommendedName>
        <fullName evidence="1">PARP catalytic domain-containing protein</fullName>
    </recommendedName>
</protein>
<evidence type="ECO:0000313" key="2">
    <source>
        <dbReference type="EMBL" id="CAE8648020.1"/>
    </source>
</evidence>
<proteinExistence type="predicted"/>
<evidence type="ECO:0000313" key="3">
    <source>
        <dbReference type="Proteomes" id="UP000626109"/>
    </source>
</evidence>
<feature type="domain" description="PARP catalytic" evidence="1">
    <location>
        <begin position="36"/>
        <end position="177"/>
    </location>
</feature>
<dbReference type="Gene3D" id="3.90.228.10">
    <property type="match status" value="1"/>
</dbReference>
<dbReference type="PANTHER" id="PTHR45740">
    <property type="entry name" value="POLY [ADP-RIBOSE] POLYMERASE"/>
    <property type="match status" value="1"/>
</dbReference>
<dbReference type="SUPFAM" id="SSF56399">
    <property type="entry name" value="ADP-ribosylation"/>
    <property type="match status" value="1"/>
</dbReference>
<accession>A0A813IBG5</accession>
<sequence>MAIPSHWTTTSGVNMVMDMPAITAFQTFLMSTWRSKYTKDRKGSGPVPEGVRVTSVIRVENHEILARYTFYRQKVCENKCNHFPVVTDGRLLLDPPVALDASINEMLLFHGTNPIAADTIARTAFRLDKAGSAKGTMFGPGIYLAENVSKSDEYAKEGDGVFTGQFAILVCRAVAGRVLIVTDAGNYKPRVDSGEADTVCGDRLSAVGTFREMIFFDEAAVMPEYIVLYMRAMCKADVPSAPVGSAAAAVRALADTAAATAAAAAPAAAAVPTAPASASKCKRSGCDIAATKPGDFCCGACEQRPVGPIPWDPFNSDGSVKWWNHGPHCAKRHYTTGAKFVLPEPPKPFRKDTEWVKVFHHDVEACMDKFKKDDFLFRNQSDETSPAFSRLGDLDNFRAADGSLTFWMRWPRTKWPDAGWSQTTNPCTSTSVSGFKFFAGAAEYVNPNWQGGFKGLMLADDCNTKWPDNCCLKGCGDQAWFYAVGLSKRFLKSGDLGYPGPHWCTHPFCKSRGETTEHKQCMSITLWVMKS</sequence>
<dbReference type="PANTHER" id="PTHR45740:SF2">
    <property type="entry name" value="POLY [ADP-RIBOSE] POLYMERASE"/>
    <property type="match status" value="1"/>
</dbReference>
<dbReference type="InterPro" id="IPR012317">
    <property type="entry name" value="Poly(ADP-ribose)pol_cat_dom"/>
</dbReference>
<evidence type="ECO:0000259" key="1">
    <source>
        <dbReference type="Pfam" id="PF00644"/>
    </source>
</evidence>
<dbReference type="Pfam" id="PF00644">
    <property type="entry name" value="PARP"/>
    <property type="match status" value="1"/>
</dbReference>
<comment type="caution">
    <text evidence="2">The sequence shown here is derived from an EMBL/GenBank/DDBJ whole genome shotgun (WGS) entry which is preliminary data.</text>
</comment>
<organism evidence="2 3">
    <name type="scientific">Polarella glacialis</name>
    <name type="common">Dinoflagellate</name>
    <dbReference type="NCBI Taxonomy" id="89957"/>
    <lineage>
        <taxon>Eukaryota</taxon>
        <taxon>Sar</taxon>
        <taxon>Alveolata</taxon>
        <taxon>Dinophyceae</taxon>
        <taxon>Suessiales</taxon>
        <taxon>Suessiaceae</taxon>
        <taxon>Polarella</taxon>
    </lineage>
</organism>
<dbReference type="GO" id="GO:0005634">
    <property type="term" value="C:nucleus"/>
    <property type="evidence" value="ECO:0007669"/>
    <property type="project" value="TreeGrafter"/>
</dbReference>
<dbReference type="InterPro" id="IPR051712">
    <property type="entry name" value="ARTD-AVP"/>
</dbReference>
<gene>
    <name evidence="2" type="ORF">PGLA2088_LOCUS6192</name>
</gene>
<dbReference type="GO" id="GO:0003950">
    <property type="term" value="F:NAD+ poly-ADP-ribosyltransferase activity"/>
    <property type="evidence" value="ECO:0007669"/>
    <property type="project" value="InterPro"/>
</dbReference>
<dbReference type="AlphaFoldDB" id="A0A813IBG5"/>
<reference evidence="2" key="1">
    <citation type="submission" date="2021-02" db="EMBL/GenBank/DDBJ databases">
        <authorList>
            <person name="Dougan E. K."/>
            <person name="Rhodes N."/>
            <person name="Thang M."/>
            <person name="Chan C."/>
        </authorList>
    </citation>
    <scope>NUCLEOTIDE SEQUENCE</scope>
</reference>
<name>A0A813IBG5_POLGL</name>
<dbReference type="Proteomes" id="UP000626109">
    <property type="component" value="Unassembled WGS sequence"/>
</dbReference>
<dbReference type="GO" id="GO:1990404">
    <property type="term" value="F:NAD+-protein mono-ADP-ribosyltransferase activity"/>
    <property type="evidence" value="ECO:0007669"/>
    <property type="project" value="TreeGrafter"/>
</dbReference>